<gene>
    <name evidence="3" type="ORF">MCOR_35281</name>
</gene>
<feature type="domain" description="Novel STAND NTPase 3" evidence="2">
    <location>
        <begin position="355"/>
        <end position="474"/>
    </location>
</feature>
<dbReference type="OrthoDB" id="10398083at2759"/>
<evidence type="ECO:0000313" key="4">
    <source>
        <dbReference type="Proteomes" id="UP000507470"/>
    </source>
</evidence>
<protein>
    <submittedName>
        <fullName evidence="3">Uncharacterized protein</fullName>
    </submittedName>
</protein>
<proteinExistence type="predicted"/>
<dbReference type="Proteomes" id="UP000507470">
    <property type="component" value="Unassembled WGS sequence"/>
</dbReference>
<name>A0A6J8CX93_MYTCO</name>
<sequence length="494" mass="56991">MIDLDEGTVANIQLVQSNEVPNSHHMEKAGLVRSVEFFRHHNIPIKTIITDGHKMIAKWIREQMPETTHHLDVWHVAKEKDCKDLQPWIKSIVNNLYWTAASSTGQDPDVIVAKWYSINNKKSMLDRMMLSNITSSLTSEESNYLRLAHLVIRVSPEAVRKRFDHHFNRGGLQTILMMHKARIEVLFNKKIINQSQLDILYPSSIGSSVSSSDMDVTLMICLLRNIAKIRIQDVLPTPSDTSECADLSRIKFYRNYIAHTSDGKVNDSVYSEMWHNVCEAIARLGGQTLKDECDALKLGKLDCSLREIYMQLCKTVEMEEKVKDLERELMHPIPKSLRGNIDQQMEDWIKDDFRYIKTSSMTVILEKLRNNSFVVITGSPGIGKTITSRNICLKLRDIDGYTILPIRDPAKILEYSNKEIKLVYFIDDFCGTFALEQFELNNWIRYYPEIIRCLSESKCTKILATCRFQVLKTKPLEMFLKKSASSNVIYFPKN</sequence>
<dbReference type="PANTHER" id="PTHR31751:SF42">
    <property type="entry name" value="PROTEIN CBG10204"/>
    <property type="match status" value="1"/>
</dbReference>
<dbReference type="Pfam" id="PF20720">
    <property type="entry name" value="nSTAND3"/>
    <property type="match status" value="1"/>
</dbReference>
<dbReference type="InterPro" id="IPR049050">
    <property type="entry name" value="nSTAND3"/>
</dbReference>
<evidence type="ECO:0000259" key="1">
    <source>
        <dbReference type="Pfam" id="PF18738"/>
    </source>
</evidence>
<dbReference type="InterPro" id="IPR041249">
    <property type="entry name" value="HEPN_DZIP3"/>
</dbReference>
<dbReference type="AlphaFoldDB" id="A0A6J8CX93"/>
<dbReference type="Pfam" id="PF18738">
    <property type="entry name" value="HEPN_DZIP3"/>
    <property type="match status" value="1"/>
</dbReference>
<dbReference type="PANTHER" id="PTHR31751">
    <property type="entry name" value="SI:CH211-108C17.2-RELATED-RELATED"/>
    <property type="match status" value="1"/>
</dbReference>
<evidence type="ECO:0000313" key="3">
    <source>
        <dbReference type="EMBL" id="CAC5401168.1"/>
    </source>
</evidence>
<keyword evidence="4" id="KW-1185">Reference proteome</keyword>
<dbReference type="EMBL" id="CACVKT020006392">
    <property type="protein sequence ID" value="CAC5401168.1"/>
    <property type="molecule type" value="Genomic_DNA"/>
</dbReference>
<accession>A0A6J8CX93</accession>
<reference evidence="3 4" key="1">
    <citation type="submission" date="2020-06" db="EMBL/GenBank/DDBJ databases">
        <authorList>
            <person name="Li R."/>
            <person name="Bekaert M."/>
        </authorList>
    </citation>
    <scope>NUCLEOTIDE SEQUENCE [LARGE SCALE GENOMIC DNA]</scope>
    <source>
        <strain evidence="4">wild</strain>
    </source>
</reference>
<dbReference type="InterPro" id="IPR027417">
    <property type="entry name" value="P-loop_NTPase"/>
</dbReference>
<organism evidence="3 4">
    <name type="scientific">Mytilus coruscus</name>
    <name type="common">Sea mussel</name>
    <dbReference type="NCBI Taxonomy" id="42192"/>
    <lineage>
        <taxon>Eukaryota</taxon>
        <taxon>Metazoa</taxon>
        <taxon>Spiralia</taxon>
        <taxon>Lophotrochozoa</taxon>
        <taxon>Mollusca</taxon>
        <taxon>Bivalvia</taxon>
        <taxon>Autobranchia</taxon>
        <taxon>Pteriomorphia</taxon>
        <taxon>Mytilida</taxon>
        <taxon>Mytiloidea</taxon>
        <taxon>Mytilidae</taxon>
        <taxon>Mytilinae</taxon>
        <taxon>Mytilus</taxon>
    </lineage>
</organism>
<feature type="domain" description="DZIP3-like HEPN" evidence="1">
    <location>
        <begin position="171"/>
        <end position="307"/>
    </location>
</feature>
<evidence type="ECO:0000259" key="2">
    <source>
        <dbReference type="Pfam" id="PF20720"/>
    </source>
</evidence>
<dbReference type="SUPFAM" id="SSF52540">
    <property type="entry name" value="P-loop containing nucleoside triphosphate hydrolases"/>
    <property type="match status" value="1"/>
</dbReference>